<comment type="caution">
    <text evidence="2">The sequence shown here is derived from an EMBL/GenBank/DDBJ whole genome shotgun (WGS) entry which is preliminary data.</text>
</comment>
<feature type="compositionally biased region" description="Low complexity" evidence="1">
    <location>
        <begin position="78"/>
        <end position="89"/>
    </location>
</feature>
<dbReference type="InterPro" id="IPR002347">
    <property type="entry name" value="SDR_fam"/>
</dbReference>
<evidence type="ECO:0000313" key="2">
    <source>
        <dbReference type="EMBL" id="GAA2585428.1"/>
    </source>
</evidence>
<dbReference type="Pfam" id="PF00106">
    <property type="entry name" value="adh_short"/>
    <property type="match status" value="1"/>
</dbReference>
<evidence type="ECO:0008006" key="4">
    <source>
        <dbReference type="Google" id="ProtNLM"/>
    </source>
</evidence>
<reference evidence="2 3" key="1">
    <citation type="journal article" date="2019" name="Int. J. Syst. Evol. Microbiol.">
        <title>The Global Catalogue of Microorganisms (GCM) 10K type strain sequencing project: providing services to taxonomists for standard genome sequencing and annotation.</title>
        <authorList>
            <consortium name="The Broad Institute Genomics Platform"/>
            <consortium name="The Broad Institute Genome Sequencing Center for Infectious Disease"/>
            <person name="Wu L."/>
            <person name="Ma J."/>
        </authorList>
    </citation>
    <scope>NUCLEOTIDE SEQUENCE [LARGE SCALE GENOMIC DNA]</scope>
    <source>
        <strain evidence="2 3">JCM 16365</strain>
    </source>
</reference>
<name>A0ABN3PH41_9MICO</name>
<keyword evidence="3" id="KW-1185">Reference proteome</keyword>
<dbReference type="SUPFAM" id="SSF51735">
    <property type="entry name" value="NAD(P)-binding Rossmann-fold domains"/>
    <property type="match status" value="1"/>
</dbReference>
<dbReference type="Proteomes" id="UP001500274">
    <property type="component" value="Unassembled WGS sequence"/>
</dbReference>
<protein>
    <recommendedName>
        <fullName evidence="4">SDR family NAD(P)-dependent oxidoreductase</fullName>
    </recommendedName>
</protein>
<gene>
    <name evidence="2" type="ORF">GCM10009862_25550</name>
</gene>
<dbReference type="EMBL" id="BAAARI010000016">
    <property type="protein sequence ID" value="GAA2585428.1"/>
    <property type="molecule type" value="Genomic_DNA"/>
</dbReference>
<sequence>MQRRRPVGSRPGRVVDMDLATRDFNIRLNLYGAFLGTKLGAEHFLAEGQAGAIVNIASLNSLVPTRFGAGYAAAKAGPAPLPRLRPCAGDSSRPPVHA</sequence>
<dbReference type="InterPro" id="IPR036291">
    <property type="entry name" value="NAD(P)-bd_dom_sf"/>
</dbReference>
<evidence type="ECO:0000256" key="1">
    <source>
        <dbReference type="SAM" id="MobiDB-lite"/>
    </source>
</evidence>
<feature type="region of interest" description="Disordered" evidence="1">
    <location>
        <begin position="78"/>
        <end position="98"/>
    </location>
</feature>
<accession>A0ABN3PH41</accession>
<evidence type="ECO:0000313" key="3">
    <source>
        <dbReference type="Proteomes" id="UP001500274"/>
    </source>
</evidence>
<organism evidence="2 3">
    <name type="scientific">Microbacterium binotii</name>
    <dbReference type="NCBI Taxonomy" id="462710"/>
    <lineage>
        <taxon>Bacteria</taxon>
        <taxon>Bacillati</taxon>
        <taxon>Actinomycetota</taxon>
        <taxon>Actinomycetes</taxon>
        <taxon>Micrococcales</taxon>
        <taxon>Microbacteriaceae</taxon>
        <taxon>Microbacterium</taxon>
    </lineage>
</organism>
<dbReference type="Gene3D" id="3.40.50.720">
    <property type="entry name" value="NAD(P)-binding Rossmann-like Domain"/>
    <property type="match status" value="1"/>
</dbReference>
<proteinExistence type="predicted"/>